<reference evidence="1 2" key="1">
    <citation type="journal article" date="2018" name="Evol. Lett.">
        <title>Horizontal gene cluster transfer increased hallucinogenic mushroom diversity.</title>
        <authorList>
            <person name="Reynolds H.T."/>
            <person name="Vijayakumar V."/>
            <person name="Gluck-Thaler E."/>
            <person name="Korotkin H.B."/>
            <person name="Matheny P.B."/>
            <person name="Slot J.C."/>
        </authorList>
    </citation>
    <scope>NUCLEOTIDE SEQUENCE [LARGE SCALE GENOMIC DNA]</scope>
    <source>
        <strain evidence="1 2">SRW20</strain>
    </source>
</reference>
<gene>
    <name evidence="1" type="ORF">CVT26_003672</name>
</gene>
<sequence>MSDKTDVADADPESIKLLRYRRTDGSTEEESLTVVAFNTYFDFKDCFHKQAGNMEYVKDPSLMVFSVILNSLMMAYTKFSKKDLARLSAVHGVPLGSFTNAKKDVLKLRLEAHRCTVDCETTVYVFKSRTKPRQVFPSGFYSVLKGIAPDQTAKQTASPIPTSATSPSVVRDIMQETPEPENLNHLKVLDDGTKFNVIREWQARMNLEKIDPVVCAVCGSRVQKSKTYIVDGQKIDLTLLRNDELPPAVQPTSYNFIAYDRAILNAKGLITCNSHLMM</sequence>
<name>A0A409X9T4_9AGAR</name>
<comment type="caution">
    <text evidence="1">The sequence shown here is derived from an EMBL/GenBank/DDBJ whole genome shotgun (WGS) entry which is preliminary data.</text>
</comment>
<dbReference type="AlphaFoldDB" id="A0A409X9T4"/>
<evidence type="ECO:0000313" key="1">
    <source>
        <dbReference type="EMBL" id="PPQ87512.1"/>
    </source>
</evidence>
<dbReference type="InParanoid" id="A0A409X9T4"/>
<dbReference type="STRING" id="231916.A0A409X9T4"/>
<dbReference type="OrthoDB" id="432234at2759"/>
<dbReference type="EMBL" id="NHYE01003843">
    <property type="protein sequence ID" value="PPQ87512.1"/>
    <property type="molecule type" value="Genomic_DNA"/>
</dbReference>
<proteinExistence type="predicted"/>
<keyword evidence="2" id="KW-1185">Reference proteome</keyword>
<accession>A0A409X9T4</accession>
<organism evidence="1 2">
    <name type="scientific">Gymnopilus dilepis</name>
    <dbReference type="NCBI Taxonomy" id="231916"/>
    <lineage>
        <taxon>Eukaryota</taxon>
        <taxon>Fungi</taxon>
        <taxon>Dikarya</taxon>
        <taxon>Basidiomycota</taxon>
        <taxon>Agaricomycotina</taxon>
        <taxon>Agaricomycetes</taxon>
        <taxon>Agaricomycetidae</taxon>
        <taxon>Agaricales</taxon>
        <taxon>Agaricineae</taxon>
        <taxon>Hymenogastraceae</taxon>
        <taxon>Gymnopilus</taxon>
    </lineage>
</organism>
<evidence type="ECO:0000313" key="2">
    <source>
        <dbReference type="Proteomes" id="UP000284706"/>
    </source>
</evidence>
<protein>
    <submittedName>
        <fullName evidence="1">Uncharacterized protein</fullName>
    </submittedName>
</protein>
<dbReference type="Proteomes" id="UP000284706">
    <property type="component" value="Unassembled WGS sequence"/>
</dbReference>